<feature type="region of interest" description="Disordered" evidence="6">
    <location>
        <begin position="348"/>
        <end position="374"/>
    </location>
</feature>
<dbReference type="SUPFAM" id="SSF56112">
    <property type="entry name" value="Protein kinase-like (PK-like)"/>
    <property type="match status" value="1"/>
</dbReference>
<organism evidence="8 9">
    <name type="scientific">Euplotes crassus</name>
    <dbReference type="NCBI Taxonomy" id="5936"/>
    <lineage>
        <taxon>Eukaryota</taxon>
        <taxon>Sar</taxon>
        <taxon>Alveolata</taxon>
        <taxon>Ciliophora</taxon>
        <taxon>Intramacronucleata</taxon>
        <taxon>Spirotrichea</taxon>
        <taxon>Hypotrichia</taxon>
        <taxon>Euplotida</taxon>
        <taxon>Euplotidae</taxon>
        <taxon>Moneuplotes</taxon>
    </lineage>
</organism>
<dbReference type="Pfam" id="PF00069">
    <property type="entry name" value="Pkinase"/>
    <property type="match status" value="1"/>
</dbReference>
<dbReference type="GO" id="GO:0005524">
    <property type="term" value="F:ATP binding"/>
    <property type="evidence" value="ECO:0007669"/>
    <property type="project" value="UniProtKB-KW"/>
</dbReference>
<feature type="compositionally biased region" description="Basic and acidic residues" evidence="6">
    <location>
        <begin position="348"/>
        <end position="358"/>
    </location>
</feature>
<dbReference type="Proteomes" id="UP001295684">
    <property type="component" value="Unassembled WGS sequence"/>
</dbReference>
<dbReference type="Gene3D" id="1.10.510.10">
    <property type="entry name" value="Transferase(Phosphotransferase) domain 1"/>
    <property type="match status" value="1"/>
</dbReference>
<dbReference type="SMART" id="SM00220">
    <property type="entry name" value="S_TKc"/>
    <property type="match status" value="1"/>
</dbReference>
<evidence type="ECO:0000313" key="9">
    <source>
        <dbReference type="Proteomes" id="UP001295684"/>
    </source>
</evidence>
<keyword evidence="9" id="KW-1185">Reference proteome</keyword>
<protein>
    <recommendedName>
        <fullName evidence="7">Protein kinase domain-containing protein</fullName>
    </recommendedName>
</protein>
<feature type="domain" description="Protein kinase" evidence="7">
    <location>
        <begin position="16"/>
        <end position="306"/>
    </location>
</feature>
<name>A0AAD1U146_EUPCR</name>
<feature type="compositionally biased region" description="Polar residues" evidence="6">
    <location>
        <begin position="361"/>
        <end position="374"/>
    </location>
</feature>
<evidence type="ECO:0000259" key="7">
    <source>
        <dbReference type="PROSITE" id="PS50011"/>
    </source>
</evidence>
<evidence type="ECO:0000256" key="3">
    <source>
        <dbReference type="ARBA" id="ARBA00022741"/>
    </source>
</evidence>
<sequence length="374" mass="43098">MLMKEDTSSMMINRVHQVVTTLGIGGAGEVYSIKNIKDNTMFAAKFARKDLKVTQAKKLLLLQRERDTMEELNGHPNILSSYQLFKRRRACSQKDGFEACKQNFGIHLTTAPYHMIEYCENGSFISYMRNQAALPENIATYYAEQLIGALHFIHLKGYAHLDIKLDNILLDNYFNIRISDFGSAIKINDQPYVSIRRGTTKYMAPEVRDLVQDETFDAYKADMYSLGICLFLMLFKRFPIHLEEVVYTGTLDLFKEDESLDSCPFDCDQDIWKGLTIQTRRILLALLNKDPDQRPYIHQLVEYFQLAPSNESIEELIFDEMQRRRTKYEEDCYEKQFIQPAACSKNLKPESGCKEAKVVKSPSNKSGSSTNVTN</sequence>
<dbReference type="PROSITE" id="PS00108">
    <property type="entry name" value="PROTEIN_KINASE_ST"/>
    <property type="match status" value="1"/>
</dbReference>
<evidence type="ECO:0000256" key="6">
    <source>
        <dbReference type="SAM" id="MobiDB-lite"/>
    </source>
</evidence>
<proteinExistence type="predicted"/>
<dbReference type="PROSITE" id="PS50011">
    <property type="entry name" value="PROTEIN_KINASE_DOM"/>
    <property type="match status" value="1"/>
</dbReference>
<dbReference type="GO" id="GO:0004674">
    <property type="term" value="F:protein serine/threonine kinase activity"/>
    <property type="evidence" value="ECO:0007669"/>
    <property type="project" value="UniProtKB-KW"/>
</dbReference>
<dbReference type="InterPro" id="IPR000719">
    <property type="entry name" value="Prot_kinase_dom"/>
</dbReference>
<evidence type="ECO:0000256" key="1">
    <source>
        <dbReference type="ARBA" id="ARBA00022527"/>
    </source>
</evidence>
<dbReference type="PANTHER" id="PTHR24345:SF0">
    <property type="entry name" value="CELL CYCLE SERINE_THREONINE-PROTEIN KINASE CDC5_MSD2"/>
    <property type="match status" value="1"/>
</dbReference>
<dbReference type="InterPro" id="IPR011009">
    <property type="entry name" value="Kinase-like_dom_sf"/>
</dbReference>
<keyword evidence="5" id="KW-0067">ATP-binding</keyword>
<evidence type="ECO:0000256" key="4">
    <source>
        <dbReference type="ARBA" id="ARBA00022777"/>
    </source>
</evidence>
<keyword evidence="1" id="KW-0723">Serine/threonine-protein kinase</keyword>
<evidence type="ECO:0000313" key="8">
    <source>
        <dbReference type="EMBL" id="CAI2359958.1"/>
    </source>
</evidence>
<gene>
    <name evidence="8" type="ORF">ECRASSUSDP1_LOCUS1252</name>
</gene>
<comment type="caution">
    <text evidence="8">The sequence shown here is derived from an EMBL/GenBank/DDBJ whole genome shotgun (WGS) entry which is preliminary data.</text>
</comment>
<evidence type="ECO:0000256" key="5">
    <source>
        <dbReference type="ARBA" id="ARBA00022840"/>
    </source>
</evidence>
<keyword evidence="4" id="KW-0418">Kinase</keyword>
<reference evidence="8" key="1">
    <citation type="submission" date="2023-07" db="EMBL/GenBank/DDBJ databases">
        <authorList>
            <consortium name="AG Swart"/>
            <person name="Singh M."/>
            <person name="Singh A."/>
            <person name="Seah K."/>
            <person name="Emmerich C."/>
        </authorList>
    </citation>
    <scope>NUCLEOTIDE SEQUENCE</scope>
    <source>
        <strain evidence="8">DP1</strain>
    </source>
</reference>
<dbReference type="AlphaFoldDB" id="A0AAD1U146"/>
<accession>A0AAD1U146</accession>
<keyword evidence="3" id="KW-0547">Nucleotide-binding</keyword>
<dbReference type="EMBL" id="CAMPGE010001185">
    <property type="protein sequence ID" value="CAI2359958.1"/>
    <property type="molecule type" value="Genomic_DNA"/>
</dbReference>
<dbReference type="InterPro" id="IPR008271">
    <property type="entry name" value="Ser/Thr_kinase_AS"/>
</dbReference>
<keyword evidence="2" id="KW-0808">Transferase</keyword>
<dbReference type="GO" id="GO:0005634">
    <property type="term" value="C:nucleus"/>
    <property type="evidence" value="ECO:0007669"/>
    <property type="project" value="TreeGrafter"/>
</dbReference>
<dbReference type="PANTHER" id="PTHR24345">
    <property type="entry name" value="SERINE/THREONINE-PROTEIN KINASE PLK"/>
    <property type="match status" value="1"/>
</dbReference>
<evidence type="ECO:0000256" key="2">
    <source>
        <dbReference type="ARBA" id="ARBA00022679"/>
    </source>
</evidence>